<keyword evidence="8" id="KW-1185">Reference proteome</keyword>
<feature type="transmembrane region" description="Helical" evidence="6">
    <location>
        <begin position="150"/>
        <end position="171"/>
    </location>
</feature>
<dbReference type="EMBL" id="CP126981">
    <property type="protein sequence ID" value="WIM86687.1"/>
    <property type="molecule type" value="Genomic_DNA"/>
</dbReference>
<feature type="transmembrane region" description="Helical" evidence="6">
    <location>
        <begin position="400"/>
        <end position="419"/>
    </location>
</feature>
<evidence type="ECO:0000256" key="6">
    <source>
        <dbReference type="SAM" id="Phobius"/>
    </source>
</evidence>
<dbReference type="Pfam" id="PF07690">
    <property type="entry name" value="MFS_1"/>
    <property type="match status" value="1"/>
</dbReference>
<keyword evidence="4 6" id="KW-1133">Transmembrane helix</keyword>
<evidence type="ECO:0000256" key="1">
    <source>
        <dbReference type="ARBA" id="ARBA00004651"/>
    </source>
</evidence>
<evidence type="ECO:0000256" key="3">
    <source>
        <dbReference type="ARBA" id="ARBA00022692"/>
    </source>
</evidence>
<gene>
    <name evidence="7" type="ORF">PT015_17605</name>
</gene>
<feature type="transmembrane region" description="Helical" evidence="6">
    <location>
        <begin position="87"/>
        <end position="108"/>
    </location>
</feature>
<keyword evidence="3 6" id="KW-0812">Transmembrane</keyword>
<reference evidence="7 8" key="1">
    <citation type="journal article" date="2023" name="Microbiol. Resour. Announc.">
        <title>Complete Genome Sequence of Mycobacterium wuenschmanii, a novel Nontuberculous Mycobacterium Isolated from a captive population of Amazon Milk Frogs.</title>
        <authorList>
            <person name="Hicks J."/>
            <person name="Zeineldin M."/>
            <person name="Ward H."/>
            <person name="Wuenschmann A."/>
            <person name="Camp P."/>
            <person name="Farrell D."/>
            <person name="Lehman K."/>
            <person name="Thacker T."/>
            <person name="Cuthbert E."/>
        </authorList>
    </citation>
    <scope>NUCLEOTIDE SEQUENCE [LARGE SCALE GENOMIC DNA]</scope>
    <source>
        <strain evidence="7 8">Wuenschmanii</strain>
    </source>
</reference>
<dbReference type="Proteomes" id="UP001236585">
    <property type="component" value="Chromosome"/>
</dbReference>
<dbReference type="InterPro" id="IPR011701">
    <property type="entry name" value="MFS"/>
</dbReference>
<comment type="subcellular location">
    <subcellularLocation>
        <location evidence="1">Cell membrane</location>
        <topology evidence="1">Multi-pass membrane protein</topology>
    </subcellularLocation>
</comment>
<evidence type="ECO:0000313" key="7">
    <source>
        <dbReference type="EMBL" id="WIM86687.1"/>
    </source>
</evidence>
<dbReference type="Gene3D" id="1.20.1250.20">
    <property type="entry name" value="MFS general substrate transporter like domains"/>
    <property type="match status" value="1"/>
</dbReference>
<feature type="transmembrane region" description="Helical" evidence="6">
    <location>
        <begin position="376"/>
        <end position="394"/>
    </location>
</feature>
<evidence type="ECO:0000313" key="8">
    <source>
        <dbReference type="Proteomes" id="UP001236585"/>
    </source>
</evidence>
<dbReference type="RefSeq" id="WP_285186143.1">
    <property type="nucleotide sequence ID" value="NZ_CP126981.1"/>
</dbReference>
<accession>A0ABY8VT51</accession>
<keyword evidence="2" id="KW-1003">Cell membrane</keyword>
<sequence>MTHPSAPVAVWRTVRALPDFWRLLRLRLASQFADGLFQAGLAGALLFNPARASSPLAIAGAFAVLFLPYSLLGPFAGALMDRWDRRLVLIFANAGRVVSVAAVGVSLALSARDSIVLCGALVVNGLARFVASGLSAALPHVVPREQVVTMNSIASAVGAIAAFLGANFMLVPRALFGSGDTGAASIILLVVAPLLVALLFSLRFAGHVLGPDDTSRAIHGSVAYAVVTGWLHGVRTVLQRPTVAATLSGLASHRMVFGINSLLVLLLVRNGHAASVSPLGSAMLFVAAAGGGSFLANLVTPAAVRRWGRYATANGALLLAAGIEIVGVGLQLWVLVAGGLLLGALGQVLKLCADTAIQMDVDDALRGHVFAVQDSLFWVAFIAAITVAACVIPADGRAPALVMSGSVVYLCGLVAHSVIGRR</sequence>
<name>A0ABY8VT51_9MYCO</name>
<feature type="transmembrane region" description="Helical" evidence="6">
    <location>
        <begin position="250"/>
        <end position="268"/>
    </location>
</feature>
<dbReference type="InterPro" id="IPR036259">
    <property type="entry name" value="MFS_trans_sf"/>
</dbReference>
<proteinExistence type="predicted"/>
<evidence type="ECO:0000256" key="2">
    <source>
        <dbReference type="ARBA" id="ARBA00022475"/>
    </source>
</evidence>
<dbReference type="SUPFAM" id="SSF103473">
    <property type="entry name" value="MFS general substrate transporter"/>
    <property type="match status" value="1"/>
</dbReference>
<feature type="transmembrane region" description="Helical" evidence="6">
    <location>
        <begin position="114"/>
        <end position="138"/>
    </location>
</feature>
<dbReference type="PANTHER" id="PTHR23513:SF17">
    <property type="entry name" value="MEMBRANE PROTEIN"/>
    <property type="match status" value="1"/>
</dbReference>
<protein>
    <submittedName>
        <fullName evidence="7">MFS transporter</fullName>
    </submittedName>
</protein>
<feature type="transmembrane region" description="Helical" evidence="6">
    <location>
        <begin position="280"/>
        <end position="304"/>
    </location>
</feature>
<evidence type="ECO:0000256" key="4">
    <source>
        <dbReference type="ARBA" id="ARBA00022989"/>
    </source>
</evidence>
<feature type="transmembrane region" description="Helical" evidence="6">
    <location>
        <begin position="183"/>
        <end position="205"/>
    </location>
</feature>
<dbReference type="PANTHER" id="PTHR23513">
    <property type="entry name" value="INTEGRAL MEMBRANE EFFLUX PROTEIN-RELATED"/>
    <property type="match status" value="1"/>
</dbReference>
<feature type="transmembrane region" description="Helical" evidence="6">
    <location>
        <begin position="316"/>
        <end position="342"/>
    </location>
</feature>
<feature type="transmembrane region" description="Helical" evidence="6">
    <location>
        <begin position="56"/>
        <end position="80"/>
    </location>
</feature>
<evidence type="ECO:0000256" key="5">
    <source>
        <dbReference type="ARBA" id="ARBA00023136"/>
    </source>
</evidence>
<feature type="transmembrane region" description="Helical" evidence="6">
    <location>
        <begin position="217"/>
        <end position="238"/>
    </location>
</feature>
<keyword evidence="5 6" id="KW-0472">Membrane</keyword>
<organism evidence="7 8">
    <name type="scientific">Candidatus Mycobacterium wuenschmannii</name>
    <dbReference type="NCBI Taxonomy" id="3027808"/>
    <lineage>
        <taxon>Bacteria</taxon>
        <taxon>Bacillati</taxon>
        <taxon>Actinomycetota</taxon>
        <taxon>Actinomycetes</taxon>
        <taxon>Mycobacteriales</taxon>
        <taxon>Mycobacteriaceae</taxon>
        <taxon>Mycobacterium</taxon>
    </lineage>
</organism>